<proteinExistence type="predicted"/>
<evidence type="ECO:0000313" key="2">
    <source>
        <dbReference type="EMBL" id="CAG2238909.1"/>
    </source>
</evidence>
<dbReference type="PANTHER" id="PTHR33444">
    <property type="entry name" value="SI:DKEY-19B23.12-RELATED"/>
    <property type="match status" value="1"/>
</dbReference>
<keyword evidence="3" id="KW-1185">Reference proteome</keyword>
<evidence type="ECO:0000313" key="3">
    <source>
        <dbReference type="Proteomes" id="UP000683360"/>
    </source>
</evidence>
<feature type="transmembrane region" description="Helical" evidence="1">
    <location>
        <begin position="121"/>
        <end position="143"/>
    </location>
</feature>
<comment type="caution">
    <text evidence="2">The sequence shown here is derived from an EMBL/GenBank/DDBJ whole genome shotgun (WGS) entry which is preliminary data.</text>
</comment>
<evidence type="ECO:0000256" key="1">
    <source>
        <dbReference type="SAM" id="Phobius"/>
    </source>
</evidence>
<dbReference type="InterPro" id="IPR040350">
    <property type="entry name" value="TMEM272"/>
</dbReference>
<organism evidence="2 3">
    <name type="scientific">Mytilus edulis</name>
    <name type="common">Blue mussel</name>
    <dbReference type="NCBI Taxonomy" id="6550"/>
    <lineage>
        <taxon>Eukaryota</taxon>
        <taxon>Metazoa</taxon>
        <taxon>Spiralia</taxon>
        <taxon>Lophotrochozoa</taxon>
        <taxon>Mollusca</taxon>
        <taxon>Bivalvia</taxon>
        <taxon>Autobranchia</taxon>
        <taxon>Pteriomorphia</taxon>
        <taxon>Mytilida</taxon>
        <taxon>Mytiloidea</taxon>
        <taxon>Mytilidae</taxon>
        <taxon>Mytilinae</taxon>
        <taxon>Mytilus</taxon>
    </lineage>
</organism>
<feature type="transmembrane region" description="Helical" evidence="1">
    <location>
        <begin position="83"/>
        <end position="109"/>
    </location>
</feature>
<dbReference type="OrthoDB" id="6157510at2759"/>
<gene>
    <name evidence="2" type="ORF">MEDL_51307</name>
</gene>
<sequence>MRTFVSLQKKVRGGTIVSYVVRQTMATEGAELKAAEAGAAPPSYVEAKDVAPPPSYDSLFGQLKQAKENSDGNVDFVKTCCGILVGSVACTVCLGIFLAIPIAMIAVGATYLHDCPAERMIPIYLIVAGVFNIVSNILMIIRGQVNKRKEGEEEKKSGAGPEQLINCFLFAWFIAGNVWVYRTYDAWQSSNSMSDNFCDPTLYYFSFWIITSTYIVLGVLLVICLAVCICMCICGKKE</sequence>
<dbReference type="AlphaFoldDB" id="A0A8S3U507"/>
<feature type="transmembrane region" description="Helical" evidence="1">
    <location>
        <begin position="164"/>
        <end position="181"/>
    </location>
</feature>
<protein>
    <recommendedName>
        <fullName evidence="4">Transmembrane protein 272-like</fullName>
    </recommendedName>
</protein>
<feature type="transmembrane region" description="Helical" evidence="1">
    <location>
        <begin position="201"/>
        <end position="234"/>
    </location>
</feature>
<reference evidence="2" key="1">
    <citation type="submission" date="2021-03" db="EMBL/GenBank/DDBJ databases">
        <authorList>
            <person name="Bekaert M."/>
        </authorList>
    </citation>
    <scope>NUCLEOTIDE SEQUENCE</scope>
</reference>
<evidence type="ECO:0008006" key="4">
    <source>
        <dbReference type="Google" id="ProtNLM"/>
    </source>
</evidence>
<dbReference type="EMBL" id="CAJPWZ010002497">
    <property type="protein sequence ID" value="CAG2238909.1"/>
    <property type="molecule type" value="Genomic_DNA"/>
</dbReference>
<dbReference type="Proteomes" id="UP000683360">
    <property type="component" value="Unassembled WGS sequence"/>
</dbReference>
<keyword evidence="1" id="KW-1133">Transmembrane helix</keyword>
<dbReference type="PANTHER" id="PTHR33444:SF2">
    <property type="entry name" value="MARVEL DOMAIN-CONTAINING PROTEIN"/>
    <property type="match status" value="1"/>
</dbReference>
<keyword evidence="1" id="KW-0812">Transmembrane</keyword>
<name>A0A8S3U507_MYTED</name>
<accession>A0A8S3U507</accession>
<keyword evidence="1" id="KW-0472">Membrane</keyword>